<dbReference type="EMBL" id="JAVLVT010000005">
    <property type="protein sequence ID" value="MDS1271054.1"/>
    <property type="molecule type" value="Genomic_DNA"/>
</dbReference>
<dbReference type="RefSeq" id="WP_310912605.1">
    <property type="nucleotide sequence ID" value="NZ_JAVLVT010000005.1"/>
</dbReference>
<dbReference type="InterPro" id="IPR016036">
    <property type="entry name" value="Malonyl_transacylase_ACP-bd"/>
</dbReference>
<evidence type="ECO:0000313" key="7">
    <source>
        <dbReference type="Proteomes" id="UP001250214"/>
    </source>
</evidence>
<dbReference type="InterPro" id="IPR014043">
    <property type="entry name" value="Acyl_transferase_dom"/>
</dbReference>
<dbReference type="PANTHER" id="PTHR42681">
    <property type="entry name" value="MALONYL-COA-ACYL CARRIER PROTEIN TRANSACYLASE, MITOCHONDRIAL"/>
    <property type="match status" value="1"/>
</dbReference>
<gene>
    <name evidence="6" type="ORF">RIF23_12165</name>
</gene>
<proteinExistence type="inferred from homology"/>
<sequence>MTFRSTTSYLRVLMFPGQGGQRRGMGSELLENPSSLIDEADDILDYSVRELCLSDPHGALEDSRYAQPAVYVTNALAYRNYLKHFAQPDVLIGHSLGEYNALEAAGVLDFATGLRLVQTRAQVTTGRPGAMLAVVGLTIVEINSVLEQAELSEIEPANLNSRFQSVLGGPVDQINTARSALQSAGAKLTSRLRITGAFHTRHMRGAANEFRIAMPNFNACPGKTPVIANLTARPYQNLDVRDALVAHLTHPVLWQHSIEEIIDRWGRPELPGDGVLFDEIGSEQVLTRLVTHIRRDRATSIQHPYTET</sequence>
<keyword evidence="2 4" id="KW-0012">Acyltransferase</keyword>
<dbReference type="PIRSF" id="PIRSF000446">
    <property type="entry name" value="Mct"/>
    <property type="match status" value="1"/>
</dbReference>
<dbReference type="Gene3D" id="3.40.366.10">
    <property type="entry name" value="Malonyl-Coenzyme A Acyl Carrier Protein, domain 2"/>
    <property type="match status" value="1"/>
</dbReference>
<comment type="caution">
    <text evidence="6">The sequence shown here is derived from an EMBL/GenBank/DDBJ whole genome shotgun (WGS) entry which is preliminary data.</text>
</comment>
<evidence type="ECO:0000256" key="4">
    <source>
        <dbReference type="PIRNR" id="PIRNR000446"/>
    </source>
</evidence>
<dbReference type="SMART" id="SM00827">
    <property type="entry name" value="PKS_AT"/>
    <property type="match status" value="1"/>
</dbReference>
<dbReference type="InterPro" id="IPR024925">
    <property type="entry name" value="Malonyl_CoA-ACP_transAc"/>
</dbReference>
<comment type="similarity">
    <text evidence="4">Belongs to the fabD family.</text>
</comment>
<comment type="catalytic activity">
    <reaction evidence="3 4">
        <text>holo-[ACP] + malonyl-CoA = malonyl-[ACP] + CoA</text>
        <dbReference type="Rhea" id="RHEA:41792"/>
        <dbReference type="Rhea" id="RHEA-COMP:9623"/>
        <dbReference type="Rhea" id="RHEA-COMP:9685"/>
        <dbReference type="ChEBI" id="CHEBI:57287"/>
        <dbReference type="ChEBI" id="CHEBI:57384"/>
        <dbReference type="ChEBI" id="CHEBI:64479"/>
        <dbReference type="ChEBI" id="CHEBI:78449"/>
        <dbReference type="EC" id="2.3.1.39"/>
    </reaction>
</comment>
<evidence type="ECO:0000259" key="5">
    <source>
        <dbReference type="SMART" id="SM00827"/>
    </source>
</evidence>
<dbReference type="EC" id="2.3.1.39" evidence="4"/>
<dbReference type="PANTHER" id="PTHR42681:SF1">
    <property type="entry name" value="MALONYL-COA-ACYL CARRIER PROTEIN TRANSACYLASE, MITOCHONDRIAL"/>
    <property type="match status" value="1"/>
</dbReference>
<feature type="domain" description="Malonyl-CoA:ACP transacylase (MAT)" evidence="5">
    <location>
        <begin position="14"/>
        <end position="305"/>
    </location>
</feature>
<dbReference type="Proteomes" id="UP001250214">
    <property type="component" value="Unassembled WGS sequence"/>
</dbReference>
<dbReference type="SUPFAM" id="SSF55048">
    <property type="entry name" value="Probable ACP-binding domain of malonyl-CoA ACP transacylase"/>
    <property type="match status" value="1"/>
</dbReference>
<organism evidence="6 7">
    <name type="scientific">Lipingzhangella rawalii</name>
    <dbReference type="NCBI Taxonomy" id="2055835"/>
    <lineage>
        <taxon>Bacteria</taxon>
        <taxon>Bacillati</taxon>
        <taxon>Actinomycetota</taxon>
        <taxon>Actinomycetes</taxon>
        <taxon>Streptosporangiales</taxon>
        <taxon>Nocardiopsidaceae</taxon>
        <taxon>Lipingzhangella</taxon>
    </lineage>
</organism>
<dbReference type="InterPro" id="IPR001227">
    <property type="entry name" value="Ac_transferase_dom_sf"/>
</dbReference>
<dbReference type="InterPro" id="IPR050858">
    <property type="entry name" value="Mal-CoA-ACP_Trans/PKS_FabD"/>
</dbReference>
<dbReference type="SUPFAM" id="SSF52151">
    <property type="entry name" value="FabD/lysophospholipase-like"/>
    <property type="match status" value="1"/>
</dbReference>
<evidence type="ECO:0000313" key="6">
    <source>
        <dbReference type="EMBL" id="MDS1271054.1"/>
    </source>
</evidence>
<keyword evidence="1 4" id="KW-0808">Transferase</keyword>
<dbReference type="Pfam" id="PF00698">
    <property type="entry name" value="Acyl_transf_1"/>
    <property type="match status" value="1"/>
</dbReference>
<dbReference type="GO" id="GO:0016746">
    <property type="term" value="F:acyltransferase activity"/>
    <property type="evidence" value="ECO:0007669"/>
    <property type="project" value="UniProtKB-KW"/>
</dbReference>
<evidence type="ECO:0000256" key="3">
    <source>
        <dbReference type="ARBA" id="ARBA00048462"/>
    </source>
</evidence>
<keyword evidence="7" id="KW-1185">Reference proteome</keyword>
<name>A0ABU2H8X3_9ACTN</name>
<dbReference type="Gene3D" id="3.30.70.250">
    <property type="entry name" value="Malonyl-CoA ACP transacylase, ACP-binding"/>
    <property type="match status" value="1"/>
</dbReference>
<protein>
    <recommendedName>
        <fullName evidence="4">Malonyl CoA-acyl carrier protein transacylase</fullName>
        <ecNumber evidence="4">2.3.1.39</ecNumber>
    </recommendedName>
</protein>
<dbReference type="InterPro" id="IPR016035">
    <property type="entry name" value="Acyl_Trfase/lysoPLipase"/>
</dbReference>
<accession>A0ABU2H8X3</accession>
<reference evidence="7" key="1">
    <citation type="submission" date="2023-07" db="EMBL/GenBank/DDBJ databases">
        <title>Novel species in the genus Lipingzhangella isolated from Sambhar Salt Lake.</title>
        <authorList>
            <person name="Jiya N."/>
            <person name="Kajale S."/>
            <person name="Sharma A."/>
        </authorList>
    </citation>
    <scope>NUCLEOTIDE SEQUENCE [LARGE SCALE GENOMIC DNA]</scope>
    <source>
        <strain evidence="7">LS1_29</strain>
    </source>
</reference>
<evidence type="ECO:0000256" key="2">
    <source>
        <dbReference type="ARBA" id="ARBA00023315"/>
    </source>
</evidence>
<evidence type="ECO:0000256" key="1">
    <source>
        <dbReference type="ARBA" id="ARBA00022679"/>
    </source>
</evidence>